<reference evidence="4 5" key="1">
    <citation type="submission" date="2019-03" db="EMBL/GenBank/DDBJ databases">
        <title>Genomic Encyclopedia of Archaeal and Bacterial Type Strains, Phase II (KMG-II): from individual species to whole genera.</title>
        <authorList>
            <person name="Goeker M."/>
        </authorList>
    </citation>
    <scope>NUCLEOTIDE SEQUENCE [LARGE SCALE GENOMIC DNA]</scope>
    <source>
        <strain evidence="4 5">DSM 26433</strain>
    </source>
</reference>
<dbReference type="OrthoDB" id="9793726at2"/>
<dbReference type="InterPro" id="IPR001296">
    <property type="entry name" value="Glyco_trans_1"/>
</dbReference>
<dbReference type="PANTHER" id="PTHR46401:SF2">
    <property type="entry name" value="GLYCOSYLTRANSFERASE WBBK-RELATED"/>
    <property type="match status" value="1"/>
</dbReference>
<organism evidence="4 5">
    <name type="scientific">Shimia isoporae</name>
    <dbReference type="NCBI Taxonomy" id="647720"/>
    <lineage>
        <taxon>Bacteria</taxon>
        <taxon>Pseudomonadati</taxon>
        <taxon>Pseudomonadota</taxon>
        <taxon>Alphaproteobacteria</taxon>
        <taxon>Rhodobacterales</taxon>
        <taxon>Roseobacteraceae</taxon>
    </lineage>
</organism>
<keyword evidence="1 4" id="KW-0808">Transferase</keyword>
<evidence type="ECO:0000313" key="5">
    <source>
        <dbReference type="Proteomes" id="UP000295673"/>
    </source>
</evidence>
<evidence type="ECO:0000313" key="4">
    <source>
        <dbReference type="EMBL" id="TCL00675.1"/>
    </source>
</evidence>
<dbReference type="GO" id="GO:0016757">
    <property type="term" value="F:glycosyltransferase activity"/>
    <property type="evidence" value="ECO:0007669"/>
    <property type="project" value="InterPro"/>
</dbReference>
<accession>A0A4R1N4N2</accession>
<sequence length="419" mass="47479">MKILFIHQNFPGQFKHLAPALVERGHEVVSLTLRVKEPGTWKGVRLVPYELKRAPSKGLHPWLVDFETKLLRAESCFAAARKLRDGGFTPDVIVAHPGWGEPMFLRDLWPTARIGLYCELYYTNRDTDVGFDPEFPKAEKETDAIRLRLKNLNNTMHRDVADMGISPTQFQAATYPEEWQDIISVIHDGIDTNVVKPNPEATFELPDGRVLSRDDEVVTFVNRNLEPYRGYHVFMRALPRLLKERPNAQVLIVGGDEVSYGAAPPKGQTWKQIFIDEVRGRIPTPDWERVHFLGKVPYGNFLSMLQITRAHVYLTYPFVLSWSLIEAMSIGAPIVASDTAPLQEVITDEETGLLFPFFDGERMVAQISRVLDDAALRDQMGASARALAIEGYDLESRCLPRQLAWIDELFAKTPGPIKV</sequence>
<proteinExistence type="predicted"/>
<comment type="caution">
    <text evidence="4">The sequence shown here is derived from an EMBL/GenBank/DDBJ whole genome shotgun (WGS) entry which is preliminary data.</text>
</comment>
<feature type="domain" description="Glycosyl transferase family 4" evidence="3">
    <location>
        <begin position="24"/>
        <end position="194"/>
    </location>
</feature>
<dbReference type="GO" id="GO:0009103">
    <property type="term" value="P:lipopolysaccharide biosynthetic process"/>
    <property type="evidence" value="ECO:0007669"/>
    <property type="project" value="TreeGrafter"/>
</dbReference>
<dbReference type="Pfam" id="PF12000">
    <property type="entry name" value="Glyco_trans_4_3"/>
    <property type="match status" value="1"/>
</dbReference>
<dbReference type="InterPro" id="IPR022623">
    <property type="entry name" value="Glyco_trans_4"/>
</dbReference>
<evidence type="ECO:0000259" key="2">
    <source>
        <dbReference type="Pfam" id="PF00534"/>
    </source>
</evidence>
<dbReference type="RefSeq" id="WP_132861435.1">
    <property type="nucleotide sequence ID" value="NZ_SMGR01000003.1"/>
</dbReference>
<feature type="domain" description="Glycosyl transferase family 1" evidence="2">
    <location>
        <begin position="213"/>
        <end position="385"/>
    </location>
</feature>
<gene>
    <name evidence="4" type="ORF">BXY66_3322</name>
</gene>
<dbReference type="Pfam" id="PF00534">
    <property type="entry name" value="Glycos_transf_1"/>
    <property type="match status" value="1"/>
</dbReference>
<keyword evidence="5" id="KW-1185">Reference proteome</keyword>
<dbReference type="SUPFAM" id="SSF53756">
    <property type="entry name" value="UDP-Glycosyltransferase/glycogen phosphorylase"/>
    <property type="match status" value="1"/>
</dbReference>
<dbReference type="AlphaFoldDB" id="A0A4R1N4N2"/>
<evidence type="ECO:0000256" key="1">
    <source>
        <dbReference type="ARBA" id="ARBA00022679"/>
    </source>
</evidence>
<name>A0A4R1N4N2_9RHOB</name>
<dbReference type="PANTHER" id="PTHR46401">
    <property type="entry name" value="GLYCOSYLTRANSFERASE WBBK-RELATED"/>
    <property type="match status" value="1"/>
</dbReference>
<evidence type="ECO:0000259" key="3">
    <source>
        <dbReference type="Pfam" id="PF12000"/>
    </source>
</evidence>
<dbReference type="EMBL" id="SMGR01000003">
    <property type="protein sequence ID" value="TCL00675.1"/>
    <property type="molecule type" value="Genomic_DNA"/>
</dbReference>
<dbReference type="Proteomes" id="UP000295673">
    <property type="component" value="Unassembled WGS sequence"/>
</dbReference>
<dbReference type="Gene3D" id="3.40.50.2000">
    <property type="entry name" value="Glycogen Phosphorylase B"/>
    <property type="match status" value="2"/>
</dbReference>
<protein>
    <submittedName>
        <fullName evidence="4">Glycosyltransferase involved in cell wall biosynthesis</fullName>
    </submittedName>
</protein>
<dbReference type="CDD" id="cd03818">
    <property type="entry name" value="GT4_ExpC-like"/>
    <property type="match status" value="1"/>
</dbReference>